<sequence>MLAVPAARLFIREKNATISRGMREGQIHVSDILSLDSNCMLDKSRCALRHFTPCPTPYSAGVNIISSGNCYVFPPFVFLFATLRFLTKSTLTCLLILPLSDVTPYWFQKMIQFVKDAFHLGKKVSESLWVIRVAPDKDGQVIGPLWGKLTLTKLTATSKNNHFVCVGDSIIRFLLSESRLHNPLAHIFFISGRLISETINHLFRLENNIFQRVLLVHTGVYNLS</sequence>
<protein>
    <submittedName>
        <fullName evidence="1">Uncharacterized protein</fullName>
    </submittedName>
</protein>
<gene>
    <name evidence="1" type="ORF">MAR_012074</name>
</gene>
<organism evidence="1 2">
    <name type="scientific">Mya arenaria</name>
    <name type="common">Soft-shell clam</name>
    <dbReference type="NCBI Taxonomy" id="6604"/>
    <lineage>
        <taxon>Eukaryota</taxon>
        <taxon>Metazoa</taxon>
        <taxon>Spiralia</taxon>
        <taxon>Lophotrochozoa</taxon>
        <taxon>Mollusca</taxon>
        <taxon>Bivalvia</taxon>
        <taxon>Autobranchia</taxon>
        <taxon>Heteroconchia</taxon>
        <taxon>Euheterodonta</taxon>
        <taxon>Imparidentia</taxon>
        <taxon>Neoheterodontei</taxon>
        <taxon>Myida</taxon>
        <taxon>Myoidea</taxon>
        <taxon>Myidae</taxon>
        <taxon>Mya</taxon>
    </lineage>
</organism>
<dbReference type="EMBL" id="CP111025">
    <property type="protein sequence ID" value="WAR26370.1"/>
    <property type="molecule type" value="Genomic_DNA"/>
</dbReference>
<keyword evidence="2" id="KW-1185">Reference proteome</keyword>
<dbReference type="Proteomes" id="UP001164746">
    <property type="component" value="Chromosome 14"/>
</dbReference>
<proteinExistence type="predicted"/>
<accession>A0ABY7FWJ8</accession>
<reference evidence="1" key="1">
    <citation type="submission" date="2022-11" db="EMBL/GenBank/DDBJ databases">
        <title>Centuries of genome instability and evolution in soft-shell clam transmissible cancer (bioRxiv).</title>
        <authorList>
            <person name="Hart S.F.M."/>
            <person name="Yonemitsu M.A."/>
            <person name="Giersch R.M."/>
            <person name="Beal B.F."/>
            <person name="Arriagada G."/>
            <person name="Davis B.W."/>
            <person name="Ostrander E.A."/>
            <person name="Goff S.P."/>
            <person name="Metzger M.J."/>
        </authorList>
    </citation>
    <scope>NUCLEOTIDE SEQUENCE</scope>
    <source>
        <strain evidence="1">MELC-2E11</strain>
        <tissue evidence="1">Siphon/mantle</tissue>
    </source>
</reference>
<name>A0ABY7FWJ8_MYAAR</name>
<evidence type="ECO:0000313" key="1">
    <source>
        <dbReference type="EMBL" id="WAR26370.1"/>
    </source>
</evidence>
<evidence type="ECO:0000313" key="2">
    <source>
        <dbReference type="Proteomes" id="UP001164746"/>
    </source>
</evidence>